<dbReference type="GO" id="GO:0071949">
    <property type="term" value="F:FAD binding"/>
    <property type="evidence" value="ECO:0007669"/>
    <property type="project" value="TreeGrafter"/>
</dbReference>
<keyword evidence="1 3" id="KW-0285">Flavoprotein</keyword>
<evidence type="ECO:0000256" key="2">
    <source>
        <dbReference type="ARBA" id="ARBA00022827"/>
    </source>
</evidence>
<feature type="domain" description="Cryptochrome/DNA photolyase FAD-binding" evidence="6">
    <location>
        <begin position="144"/>
        <end position="216"/>
    </location>
</feature>
<dbReference type="Gene3D" id="1.25.40.80">
    <property type="match status" value="1"/>
</dbReference>
<dbReference type="AlphaFoldDB" id="A0A3A3Z399"/>
<evidence type="ECO:0000313" key="7">
    <source>
        <dbReference type="EMBL" id="RJK96005.1"/>
    </source>
</evidence>
<keyword evidence="2 3" id="KW-0274">FAD</keyword>
<dbReference type="Proteomes" id="UP000265614">
    <property type="component" value="Unassembled WGS sequence"/>
</dbReference>
<dbReference type="PANTHER" id="PTHR11455">
    <property type="entry name" value="CRYPTOCHROME"/>
    <property type="match status" value="1"/>
</dbReference>
<gene>
    <name evidence="7" type="ORF">D5H78_10570</name>
</gene>
<dbReference type="RefSeq" id="WP_119950431.1">
    <property type="nucleotide sequence ID" value="NZ_QZEZ01000004.1"/>
</dbReference>
<evidence type="ECO:0000256" key="5">
    <source>
        <dbReference type="SAM" id="MobiDB-lite"/>
    </source>
</evidence>
<dbReference type="InterPro" id="IPR036134">
    <property type="entry name" value="Crypto/Photolyase_FAD-like_sf"/>
</dbReference>
<evidence type="ECO:0000256" key="1">
    <source>
        <dbReference type="ARBA" id="ARBA00022630"/>
    </source>
</evidence>
<feature type="site" description="Electron transfer via tryptophanyl radical" evidence="4">
    <location>
        <position position="137"/>
    </location>
</feature>
<name>A0A3A3Z399_9ACTN</name>
<dbReference type="SUPFAM" id="SSF48173">
    <property type="entry name" value="Cryptochrome/photolyase FAD-binding domain"/>
    <property type="match status" value="1"/>
</dbReference>
<feature type="site" description="Electron transfer via tryptophanyl radical" evidence="4">
    <location>
        <position position="182"/>
    </location>
</feature>
<proteinExistence type="predicted"/>
<dbReference type="Gene3D" id="1.10.579.10">
    <property type="entry name" value="DNA Cyclobutane Dipyrimidine Photolyase, subunit A, domain 3"/>
    <property type="match status" value="1"/>
</dbReference>
<sequence>MTLLPRVPADRDGVVGWVRAHLGHLACDEVRASPVRGGQAAADAALAALDVTGYARRRSTVLPAERRGATRLSPYVRHGLLTLPVVWRAVAGAPGEDRRKFRDELLWQEYARHLYARLGRATLEPLRAGPPVGTGPWEGDPWPTEMACMDATTTELHDEGWLVNQTRMWLSSQWSVRAGRDWRDGALEMYRHLLDGSPAANRLGWQWTVGTGSGKAYGFSRWQVEKRAPGLCRRCPLQDRCPVQDWPTAQAGPRVQPPAGLAGGPTDAGPTSPQVTGEPEAVWLTAESLGAQDPALAANPGLPAVFVFDGPLLARLRLSGKRLVFLAEALAELDAEVHLGDPVEVLRGRPLAATWTYVPGWKRRAAQLDLVALHPWPWLRRPGSGSLRSYSAWVRR</sequence>
<dbReference type="GO" id="GO:0003677">
    <property type="term" value="F:DNA binding"/>
    <property type="evidence" value="ECO:0007669"/>
    <property type="project" value="TreeGrafter"/>
</dbReference>
<feature type="binding site" evidence="3">
    <location>
        <position position="54"/>
    </location>
    <ligand>
        <name>FAD</name>
        <dbReference type="ChEBI" id="CHEBI:57692"/>
    </ligand>
</feature>
<reference evidence="7 8" key="1">
    <citation type="submission" date="2018-09" db="EMBL/GenBank/DDBJ databases">
        <title>YIM 75000 draft genome.</title>
        <authorList>
            <person name="Tang S."/>
            <person name="Feng Y."/>
        </authorList>
    </citation>
    <scope>NUCLEOTIDE SEQUENCE [LARGE SCALE GENOMIC DNA]</scope>
    <source>
        <strain evidence="7 8">YIM 75000</strain>
    </source>
</reference>
<dbReference type="InterPro" id="IPR005101">
    <property type="entry name" value="Cryptochr/Photolyase_FAD-bd"/>
</dbReference>
<evidence type="ECO:0000313" key="8">
    <source>
        <dbReference type="Proteomes" id="UP000265614"/>
    </source>
</evidence>
<evidence type="ECO:0000256" key="3">
    <source>
        <dbReference type="PIRSR" id="PIRSR602081-1"/>
    </source>
</evidence>
<feature type="site" description="Electron transfer via tryptophanyl radical" evidence="4">
    <location>
        <position position="205"/>
    </location>
</feature>
<comment type="cofactor">
    <cofactor evidence="3">
        <name>FAD</name>
        <dbReference type="ChEBI" id="CHEBI:57692"/>
    </cofactor>
    <text evidence="3">Binds 1 FAD per subunit.</text>
</comment>
<dbReference type="GO" id="GO:0043153">
    <property type="term" value="P:entrainment of circadian clock by photoperiod"/>
    <property type="evidence" value="ECO:0007669"/>
    <property type="project" value="TreeGrafter"/>
</dbReference>
<accession>A0A3A3Z399</accession>
<dbReference type="GO" id="GO:0032922">
    <property type="term" value="P:circadian regulation of gene expression"/>
    <property type="evidence" value="ECO:0007669"/>
    <property type="project" value="TreeGrafter"/>
</dbReference>
<evidence type="ECO:0000259" key="6">
    <source>
        <dbReference type="Pfam" id="PF03441"/>
    </source>
</evidence>
<dbReference type="GO" id="GO:0003904">
    <property type="term" value="F:deoxyribodipyrimidine photo-lyase activity"/>
    <property type="evidence" value="ECO:0007669"/>
    <property type="project" value="TreeGrafter"/>
</dbReference>
<keyword evidence="8" id="KW-1185">Reference proteome</keyword>
<dbReference type="GO" id="GO:0005737">
    <property type="term" value="C:cytoplasm"/>
    <property type="evidence" value="ECO:0007669"/>
    <property type="project" value="TreeGrafter"/>
</dbReference>
<dbReference type="OrthoDB" id="9772484at2"/>
<comment type="caution">
    <text evidence="7">The sequence shown here is derived from an EMBL/GenBank/DDBJ whole genome shotgun (WGS) entry which is preliminary data.</text>
</comment>
<feature type="region of interest" description="Disordered" evidence="5">
    <location>
        <begin position="246"/>
        <end position="276"/>
    </location>
</feature>
<protein>
    <submittedName>
        <fullName evidence="7">Deoxyribodipyrimidine photolyase</fullName>
    </submittedName>
</protein>
<dbReference type="EMBL" id="QZEZ01000004">
    <property type="protein sequence ID" value="RJK96005.1"/>
    <property type="molecule type" value="Genomic_DNA"/>
</dbReference>
<dbReference type="InterPro" id="IPR002081">
    <property type="entry name" value="Cryptochrome/DNA_photolyase_1"/>
</dbReference>
<organism evidence="7 8">
    <name type="scientific">Vallicoccus soli</name>
    <dbReference type="NCBI Taxonomy" id="2339232"/>
    <lineage>
        <taxon>Bacteria</taxon>
        <taxon>Bacillati</taxon>
        <taxon>Actinomycetota</taxon>
        <taxon>Actinomycetes</taxon>
        <taxon>Motilibacterales</taxon>
        <taxon>Vallicoccaceae</taxon>
        <taxon>Vallicoccus</taxon>
    </lineage>
</organism>
<dbReference type="Pfam" id="PF03441">
    <property type="entry name" value="FAD_binding_7"/>
    <property type="match status" value="1"/>
</dbReference>
<dbReference type="PANTHER" id="PTHR11455:SF18">
    <property type="entry name" value="SI:CH1073-390K14.1"/>
    <property type="match status" value="1"/>
</dbReference>
<evidence type="ECO:0000256" key="4">
    <source>
        <dbReference type="PIRSR" id="PIRSR602081-2"/>
    </source>
</evidence>
<feature type="binding site" evidence="3">
    <location>
        <position position="101"/>
    </location>
    <ligand>
        <name>FAD</name>
        <dbReference type="ChEBI" id="CHEBI:57692"/>
    </ligand>
</feature>
<keyword evidence="7" id="KW-0456">Lyase</keyword>